<comment type="caution">
    <text evidence="1">The sequence shown here is derived from an EMBL/GenBank/DDBJ whole genome shotgun (WGS) entry which is preliminary data.</text>
</comment>
<evidence type="ECO:0000313" key="1">
    <source>
        <dbReference type="EMBL" id="KAJ8621183.1"/>
    </source>
</evidence>
<gene>
    <name evidence="1" type="ORF">MRB53_029712</name>
</gene>
<protein>
    <submittedName>
        <fullName evidence="1">Uncharacterized protein</fullName>
    </submittedName>
</protein>
<keyword evidence="2" id="KW-1185">Reference proteome</keyword>
<organism evidence="1 2">
    <name type="scientific">Persea americana</name>
    <name type="common">Avocado</name>
    <dbReference type="NCBI Taxonomy" id="3435"/>
    <lineage>
        <taxon>Eukaryota</taxon>
        <taxon>Viridiplantae</taxon>
        <taxon>Streptophyta</taxon>
        <taxon>Embryophyta</taxon>
        <taxon>Tracheophyta</taxon>
        <taxon>Spermatophyta</taxon>
        <taxon>Magnoliopsida</taxon>
        <taxon>Magnoliidae</taxon>
        <taxon>Laurales</taxon>
        <taxon>Lauraceae</taxon>
        <taxon>Persea</taxon>
    </lineage>
</organism>
<accession>A0ACC2KJH1</accession>
<name>A0ACC2KJH1_PERAE</name>
<sequence>MADPPPDDPPHQHKLCGFFRIVLSPKPPQPKTLSPGARCSLFSDGSEICFRTEDGILLSPPGTNAASGVDREEPSGHEAVVSTPDSGQIKAFSRECGGGGSSAPSSRRRKRRIGTVYQCESAVHQLHSLRGHRCLEFVASVVRVLVRDGEARAVVLVDVYLPLAVWSGWQFPKSPIMAASLFQHLSCNWEERNSLLSFNVNDKYTLGDDDMIWNNSDCHILGCKMHCNISVSAKRSLFELHEIFKSLPAIGKEGKTYSTRINPANASVGSGIWDVSDDVLTNVLTALGPQDLVRVAATCCHLRSLAVPITPCVKLKLFPHQQAAVEWMLQRERNAGVLAHPLYMDFSTEDGFHFYINSISGEISTGIAPTIMDFRGGMFCDEPGLGKTITALSLILKTHGTLADPPQGAEVMWSMCNPERRCGYYELSAESFTNVNFMSSWKRFMGQNGRRGQVYPDKSSPDLSSTVNSNSTPLSKRVRLMCSEVSPWKTDLSSCFKRPRSSLAKSALRDAKSTSHVKRNLLDSYEGSKSLGKHMKNAKVVSEINETWVQCDSCSKWRKLPEKVIPDITAAWFCNMNTDPFHQSCAIPQESWDYNRCVTHLPGFYTKGTPQGKEQNISFFTSVLKEHCTLLNSETKKALTWLANLSHEKLVEMETIGLRRPVADTRLSSTMDVHGFHKIFQAFGLIRRVRKGTTRWHYPDNLDNLSLDLAALRVALTKRLDLFRLYLSRATLIVVPANLVDHWETQIRKHVSPGRICIFVWTDKKRPSAHNLAWDYDIVITTFNRLSAEWGPRRRSVLMQVHWLRVMLDEGHTLGSSLSLTNKLQMAVSLAASNRWLLTGTPTPNTPVSQVANLHPMLKFLHEEAYGQNQKSWEAGILRPFEMQMEEGQLRLLQLLRRCMISARKEDLQMIPPCIKKATLLDFTEEHAKSYNELVVTVRRNILMADWNDPSHVESLLNPKQWKFRSNTIRNVRLSCCVAGHIKVSDAGHDIQETMDILVEQGLDPVSEEYVFIQYSLLNGGSCFRCKEWCRLPVITPCRHLLCLDCVALDSEKCTLPGCGSSYEMQSPEILTRPENPNPKWPVPKDLIELQPSYKQDDWDPDWHATSSSKVTYLVEKLKALQEANRKMGYCANEVHGAMPFGDVLVSSQNRQWNMLLQSNIKIGSNDDCHRTLPEKVIIFSQFLEHIHVIEQQLTIAGIKYAGMYSPMHSSNKMKSLMIFQYDANCMVLLMDGSAALGLDLSFVTHVFLMEPIWDRSMEEQVISRAHRMGATRPVHVETLAMRGTIEEQMLAFLQGADEFRTLRQELCRTDREGTRAHRTLHDFAESNYLAQLSFVRTGVNR</sequence>
<reference evidence="1 2" key="1">
    <citation type="journal article" date="2022" name="Hortic Res">
        <title>A haplotype resolved chromosomal level avocado genome allows analysis of novel avocado genes.</title>
        <authorList>
            <person name="Nath O."/>
            <person name="Fletcher S.J."/>
            <person name="Hayward A."/>
            <person name="Shaw L.M."/>
            <person name="Masouleh A.K."/>
            <person name="Furtado A."/>
            <person name="Henry R.J."/>
            <person name="Mitter N."/>
        </authorList>
    </citation>
    <scope>NUCLEOTIDE SEQUENCE [LARGE SCALE GENOMIC DNA]</scope>
    <source>
        <strain evidence="2">cv. Hass</strain>
    </source>
</reference>
<evidence type="ECO:0000313" key="2">
    <source>
        <dbReference type="Proteomes" id="UP001234297"/>
    </source>
</evidence>
<dbReference type="Proteomes" id="UP001234297">
    <property type="component" value="Chromosome 9"/>
</dbReference>
<dbReference type="EMBL" id="CM056817">
    <property type="protein sequence ID" value="KAJ8621183.1"/>
    <property type="molecule type" value="Genomic_DNA"/>
</dbReference>
<proteinExistence type="predicted"/>